<reference evidence="3" key="1">
    <citation type="submission" date="2019-06" db="EMBL/GenBank/DDBJ databases">
        <authorList>
            <person name="Zheng W."/>
        </authorList>
    </citation>
    <scope>NUCLEOTIDE SEQUENCE</scope>
    <source>
        <strain evidence="3">QDHG01</strain>
    </source>
</reference>
<sequence>MEQSIRKNQYQTQQISFEKLMRDEDQSSQRHHEPSIYTIATNCDEESQVQYLIKRVQKSDMKPRHISQVCFLLQQQISQANSIQQIKEMLACSECTQSSFNLRECQECHNQVCMNCLSTNMGQRITCQHSQAFPMQFDDSRLQGLLATFNDRCLRCKQWLKPDEFQAHEAFCSSFTYSCPSLVCKKDTKFDTYLDFIVHFANKHQTPYQDKVINNKVSKKNEEQLDELKKIIDELRYYQQNPILETNVKTIYTDELCGRLVNNKLQGYVRVYNKKEDSMQHLYYFKNRQQSSFKMITNSTNQIIKLGFMKPEEDQNHDNSRIYHKQDESPTVTFLLHGYGMKIINLPYLEQTEGFYKNERELEMVPYNKLINRGKEYFYIGEWMDGKPNGHGKLHKPHGEYIGHFKNEKLEGQGEYISIKNCVRSVGKWKDGKLDGQGKKIFNNGDSVEGIYSQGELIGAYTHQTQQGEVRQIWPVDGSTQYVHMTFSMIERNSETKVLCEYSGPVTNWSNIQADKCLVHLLTIDSPVPAQTFEKKVMLQHPKMQKAERNQQNKKKNKDDNIVSRLMKGQQLMIQTKEYATIEEEILVIIKQIIEGQITPK</sequence>
<comment type="caution">
    <text evidence="3">The sequence shown here is derived from an EMBL/GenBank/DDBJ whole genome shotgun (WGS) entry which is preliminary data.</text>
</comment>
<dbReference type="EMBL" id="RRYP01005899">
    <property type="protein sequence ID" value="TNV81637.1"/>
    <property type="molecule type" value="Genomic_DNA"/>
</dbReference>
<dbReference type="AlphaFoldDB" id="A0A8J8NTE9"/>
<dbReference type="Pfam" id="PF02493">
    <property type="entry name" value="MORN"/>
    <property type="match status" value="3"/>
</dbReference>
<keyword evidence="2" id="KW-0175">Coiled coil</keyword>
<proteinExistence type="predicted"/>
<keyword evidence="4" id="KW-1185">Reference proteome</keyword>
<keyword evidence="1" id="KW-0677">Repeat</keyword>
<dbReference type="SMART" id="SM00698">
    <property type="entry name" value="MORN"/>
    <property type="match status" value="3"/>
</dbReference>
<evidence type="ECO:0000256" key="1">
    <source>
        <dbReference type="ARBA" id="ARBA00022737"/>
    </source>
</evidence>
<dbReference type="SUPFAM" id="SSF82185">
    <property type="entry name" value="Histone H3 K4-specific methyltransferase SET7/9 N-terminal domain"/>
    <property type="match status" value="1"/>
</dbReference>
<dbReference type="PANTHER" id="PTHR23084:SF263">
    <property type="entry name" value="MORN REPEAT-CONTAINING PROTEIN 1"/>
    <property type="match status" value="1"/>
</dbReference>
<dbReference type="InterPro" id="IPR003409">
    <property type="entry name" value="MORN"/>
</dbReference>
<organism evidence="3 4">
    <name type="scientific">Halteria grandinella</name>
    <dbReference type="NCBI Taxonomy" id="5974"/>
    <lineage>
        <taxon>Eukaryota</taxon>
        <taxon>Sar</taxon>
        <taxon>Alveolata</taxon>
        <taxon>Ciliophora</taxon>
        <taxon>Intramacronucleata</taxon>
        <taxon>Spirotrichea</taxon>
        <taxon>Stichotrichia</taxon>
        <taxon>Sporadotrichida</taxon>
        <taxon>Halteriidae</taxon>
        <taxon>Halteria</taxon>
    </lineage>
</organism>
<dbReference type="PANTHER" id="PTHR23084">
    <property type="entry name" value="PHOSPHATIDYLINOSITOL-4-PHOSPHATE 5-KINASE RELATED"/>
    <property type="match status" value="1"/>
</dbReference>
<dbReference type="Proteomes" id="UP000785679">
    <property type="component" value="Unassembled WGS sequence"/>
</dbReference>
<feature type="coiled-coil region" evidence="2">
    <location>
        <begin position="214"/>
        <end position="241"/>
    </location>
</feature>
<name>A0A8J8NTE9_HALGN</name>
<accession>A0A8J8NTE9</accession>
<gene>
    <name evidence="3" type="ORF">FGO68_gene14589</name>
</gene>
<dbReference type="Gene3D" id="2.20.110.10">
    <property type="entry name" value="Histone H3 K4-specific methyltransferase SET7/9 N-terminal domain"/>
    <property type="match status" value="1"/>
</dbReference>
<protein>
    <submittedName>
        <fullName evidence="3">Uncharacterized protein</fullName>
    </submittedName>
</protein>
<evidence type="ECO:0000313" key="3">
    <source>
        <dbReference type="EMBL" id="TNV81637.1"/>
    </source>
</evidence>
<evidence type="ECO:0000256" key="2">
    <source>
        <dbReference type="SAM" id="Coils"/>
    </source>
</evidence>
<evidence type="ECO:0000313" key="4">
    <source>
        <dbReference type="Proteomes" id="UP000785679"/>
    </source>
</evidence>